<protein>
    <submittedName>
        <fullName evidence="1">Uncharacterized protein</fullName>
    </submittedName>
</protein>
<name>A0A4V3C7Q3_9ACTN</name>
<gene>
    <name evidence="1" type="ORF">C8E87_2175</name>
</gene>
<proteinExistence type="predicted"/>
<reference evidence="1 2" key="1">
    <citation type="submission" date="2019-03" db="EMBL/GenBank/DDBJ databases">
        <title>Sequencing the genomes of 1000 actinobacteria strains.</title>
        <authorList>
            <person name="Klenk H.-P."/>
        </authorList>
    </citation>
    <scope>NUCLEOTIDE SEQUENCE [LARGE SCALE GENOMIC DNA]</scope>
    <source>
        <strain evidence="1 2">DSM 43805</strain>
    </source>
</reference>
<dbReference type="Proteomes" id="UP000294901">
    <property type="component" value="Unassembled WGS sequence"/>
</dbReference>
<comment type="caution">
    <text evidence="1">The sequence shown here is derived from an EMBL/GenBank/DDBJ whole genome shotgun (WGS) entry which is preliminary data.</text>
</comment>
<organism evidence="1 2">
    <name type="scientific">Paractinoplanes brasiliensis</name>
    <dbReference type="NCBI Taxonomy" id="52695"/>
    <lineage>
        <taxon>Bacteria</taxon>
        <taxon>Bacillati</taxon>
        <taxon>Actinomycetota</taxon>
        <taxon>Actinomycetes</taxon>
        <taxon>Micromonosporales</taxon>
        <taxon>Micromonosporaceae</taxon>
        <taxon>Paractinoplanes</taxon>
    </lineage>
</organism>
<sequence length="89" mass="9416">MVTVGESDALVVEHPAFALAAFRGSAEELAGAFRIGVTNPIGAIMPEQRHTLERTLHALGSAANARRLLESITQADAGLVKERPLAARK</sequence>
<dbReference type="EMBL" id="SNWR01000001">
    <property type="protein sequence ID" value="TDO38518.1"/>
    <property type="molecule type" value="Genomic_DNA"/>
</dbReference>
<accession>A0A4V3C7Q3</accession>
<dbReference type="Gene3D" id="6.10.250.330">
    <property type="match status" value="1"/>
</dbReference>
<evidence type="ECO:0000313" key="1">
    <source>
        <dbReference type="EMBL" id="TDO38518.1"/>
    </source>
</evidence>
<evidence type="ECO:0000313" key="2">
    <source>
        <dbReference type="Proteomes" id="UP000294901"/>
    </source>
</evidence>
<keyword evidence="2" id="KW-1185">Reference proteome</keyword>
<dbReference type="RefSeq" id="WP_133872979.1">
    <property type="nucleotide sequence ID" value="NZ_BOMD01000019.1"/>
</dbReference>
<dbReference type="OrthoDB" id="9802003at2"/>
<dbReference type="AlphaFoldDB" id="A0A4V3C7Q3"/>